<evidence type="ECO:0000256" key="2">
    <source>
        <dbReference type="ARBA" id="ARBA00023235"/>
    </source>
</evidence>
<dbReference type="STRING" id="1817813.A2008_06540"/>
<comment type="caution">
    <text evidence="5">The sequence shown here is derived from an EMBL/GenBank/DDBJ whole genome shotgun (WGS) entry which is preliminary data.</text>
</comment>
<protein>
    <recommendedName>
        <fullName evidence="3">Peptidyl-prolyl cis-trans isomerase</fullName>
        <shortName evidence="3">PPIase</shortName>
        <ecNumber evidence="3">5.2.1.8</ecNumber>
    </recommendedName>
</protein>
<evidence type="ECO:0000259" key="4">
    <source>
        <dbReference type="PROSITE" id="PS50072"/>
    </source>
</evidence>
<dbReference type="PROSITE" id="PS00170">
    <property type="entry name" value="CSA_PPIASE_1"/>
    <property type="match status" value="1"/>
</dbReference>
<dbReference type="InterPro" id="IPR002130">
    <property type="entry name" value="Cyclophilin-type_PPIase_dom"/>
</dbReference>
<comment type="similarity">
    <text evidence="3">Belongs to the cyclophilin-type PPIase family.</text>
</comment>
<dbReference type="Pfam" id="PF00160">
    <property type="entry name" value="Pro_isomerase"/>
    <property type="match status" value="1"/>
</dbReference>
<proteinExistence type="inferred from homology"/>
<evidence type="ECO:0000313" key="5">
    <source>
        <dbReference type="EMBL" id="OGM05643.1"/>
    </source>
</evidence>
<dbReference type="PANTHER" id="PTHR45625:SF4">
    <property type="entry name" value="PEPTIDYLPROLYL ISOMERASE DOMAIN AND WD REPEAT-CONTAINING PROTEIN 1"/>
    <property type="match status" value="1"/>
</dbReference>
<dbReference type="CDD" id="cd00317">
    <property type="entry name" value="cyclophilin"/>
    <property type="match status" value="1"/>
</dbReference>
<name>A0A1F7WS47_9BACT</name>
<dbReference type="SUPFAM" id="SSF50891">
    <property type="entry name" value="Cyclophilin-like"/>
    <property type="match status" value="1"/>
</dbReference>
<dbReference type="PROSITE" id="PS50072">
    <property type="entry name" value="CSA_PPIASE_2"/>
    <property type="match status" value="1"/>
</dbReference>
<keyword evidence="1 3" id="KW-0697">Rotamase</keyword>
<dbReference type="InterPro" id="IPR020892">
    <property type="entry name" value="Cyclophilin-type_PPIase_CS"/>
</dbReference>
<dbReference type="InterPro" id="IPR044666">
    <property type="entry name" value="Cyclophilin_A-like"/>
</dbReference>
<sequence length="172" mass="18846">MAQENKGTDEVAIDDKALPQAKITTKYGDMIVELLEDETPNTVANFVSLIEKGYYDGLKFHRVVPDFVIQGGDPTGTGAGGPGYRIKCEAETNKTKHSRGVLSMAHAGKDTGGSQFFVTHRATPHLDGKHTVFGRVISGVEIVDKVQQGDLMDKVTMIKKRSHKYEPETLKD</sequence>
<dbReference type="InterPro" id="IPR029000">
    <property type="entry name" value="Cyclophilin-like_dom_sf"/>
</dbReference>
<dbReference type="GO" id="GO:0006457">
    <property type="term" value="P:protein folding"/>
    <property type="evidence" value="ECO:0007669"/>
    <property type="project" value="InterPro"/>
</dbReference>
<accession>A0A1F7WS47</accession>
<feature type="domain" description="PPIase cyclophilin-type" evidence="4">
    <location>
        <begin position="28"/>
        <end position="148"/>
    </location>
</feature>
<organism evidence="5 6">
    <name type="scientific">Candidatus Wallbacteria bacterium GWC2_49_35</name>
    <dbReference type="NCBI Taxonomy" id="1817813"/>
    <lineage>
        <taxon>Bacteria</taxon>
        <taxon>Candidatus Walliibacteriota</taxon>
    </lineage>
</organism>
<dbReference type="GO" id="GO:0003755">
    <property type="term" value="F:peptidyl-prolyl cis-trans isomerase activity"/>
    <property type="evidence" value="ECO:0007669"/>
    <property type="project" value="UniProtKB-UniRule"/>
</dbReference>
<reference evidence="5 6" key="1">
    <citation type="journal article" date="2016" name="Nat. Commun.">
        <title>Thousands of microbial genomes shed light on interconnected biogeochemical processes in an aquifer system.</title>
        <authorList>
            <person name="Anantharaman K."/>
            <person name="Brown C.T."/>
            <person name="Hug L.A."/>
            <person name="Sharon I."/>
            <person name="Castelle C.J."/>
            <person name="Probst A.J."/>
            <person name="Thomas B.C."/>
            <person name="Singh A."/>
            <person name="Wilkins M.J."/>
            <person name="Karaoz U."/>
            <person name="Brodie E.L."/>
            <person name="Williams K.H."/>
            <person name="Hubbard S.S."/>
            <person name="Banfield J.F."/>
        </authorList>
    </citation>
    <scope>NUCLEOTIDE SEQUENCE [LARGE SCALE GENOMIC DNA]</scope>
</reference>
<dbReference type="AlphaFoldDB" id="A0A1F7WS47"/>
<dbReference type="Proteomes" id="UP000178735">
    <property type="component" value="Unassembled WGS sequence"/>
</dbReference>
<dbReference type="EMBL" id="MGFH01000106">
    <property type="protein sequence ID" value="OGM05643.1"/>
    <property type="molecule type" value="Genomic_DNA"/>
</dbReference>
<evidence type="ECO:0000256" key="1">
    <source>
        <dbReference type="ARBA" id="ARBA00023110"/>
    </source>
</evidence>
<gene>
    <name evidence="5" type="ORF">A2008_06540</name>
</gene>
<comment type="catalytic activity">
    <reaction evidence="3">
        <text>[protein]-peptidylproline (omega=180) = [protein]-peptidylproline (omega=0)</text>
        <dbReference type="Rhea" id="RHEA:16237"/>
        <dbReference type="Rhea" id="RHEA-COMP:10747"/>
        <dbReference type="Rhea" id="RHEA-COMP:10748"/>
        <dbReference type="ChEBI" id="CHEBI:83833"/>
        <dbReference type="ChEBI" id="CHEBI:83834"/>
        <dbReference type="EC" id="5.2.1.8"/>
    </reaction>
</comment>
<comment type="function">
    <text evidence="3">PPIases accelerate the folding of proteins. It catalyzes the cis-trans isomerization of proline imidic peptide bonds in oligopeptides.</text>
</comment>
<dbReference type="PANTHER" id="PTHR45625">
    <property type="entry name" value="PEPTIDYL-PROLYL CIS-TRANS ISOMERASE-RELATED"/>
    <property type="match status" value="1"/>
</dbReference>
<keyword evidence="2 3" id="KW-0413">Isomerase</keyword>
<dbReference type="Gene3D" id="2.40.100.10">
    <property type="entry name" value="Cyclophilin-like"/>
    <property type="match status" value="1"/>
</dbReference>
<evidence type="ECO:0000256" key="3">
    <source>
        <dbReference type="RuleBase" id="RU363019"/>
    </source>
</evidence>
<dbReference type="EC" id="5.2.1.8" evidence="3"/>
<dbReference type="PRINTS" id="PR00153">
    <property type="entry name" value="CSAPPISMRASE"/>
</dbReference>
<evidence type="ECO:0000313" key="6">
    <source>
        <dbReference type="Proteomes" id="UP000178735"/>
    </source>
</evidence>